<feature type="compositionally biased region" description="Basic and acidic residues" evidence="1">
    <location>
        <begin position="295"/>
        <end position="308"/>
    </location>
</feature>
<dbReference type="EMBL" id="CP099426">
    <property type="protein sequence ID" value="USW57051.1"/>
    <property type="molecule type" value="Genomic_DNA"/>
</dbReference>
<keyword evidence="3" id="KW-1185">Reference proteome</keyword>
<protein>
    <submittedName>
        <fullName evidence="2">Uncharacterized protein</fullName>
    </submittedName>
</protein>
<feature type="region of interest" description="Disordered" evidence="1">
    <location>
        <begin position="340"/>
        <end position="400"/>
    </location>
</feature>
<dbReference type="AlphaFoldDB" id="A0A9Q9B4I5"/>
<proteinExistence type="predicted"/>
<name>A0A9Q9B4I5_9PEZI</name>
<evidence type="ECO:0000313" key="3">
    <source>
        <dbReference type="Proteomes" id="UP001056384"/>
    </source>
</evidence>
<feature type="region of interest" description="Disordered" evidence="1">
    <location>
        <begin position="486"/>
        <end position="546"/>
    </location>
</feature>
<reference evidence="2" key="1">
    <citation type="submission" date="2022-06" db="EMBL/GenBank/DDBJ databases">
        <title>Complete genome sequences of two strains of the flax pathogen Septoria linicola.</title>
        <authorList>
            <person name="Lapalu N."/>
            <person name="Simon A."/>
            <person name="Demenou B."/>
            <person name="Paumier D."/>
            <person name="Guillot M.-P."/>
            <person name="Gout L."/>
            <person name="Valade R."/>
        </authorList>
    </citation>
    <scope>NUCLEOTIDE SEQUENCE</scope>
    <source>
        <strain evidence="2">SE15195</strain>
    </source>
</reference>
<feature type="region of interest" description="Disordered" evidence="1">
    <location>
        <begin position="1"/>
        <end position="34"/>
    </location>
</feature>
<feature type="compositionally biased region" description="Basic and acidic residues" evidence="1">
    <location>
        <begin position="508"/>
        <end position="518"/>
    </location>
</feature>
<feature type="region of interest" description="Disordered" evidence="1">
    <location>
        <begin position="274"/>
        <end position="315"/>
    </location>
</feature>
<evidence type="ECO:0000256" key="1">
    <source>
        <dbReference type="SAM" id="MobiDB-lite"/>
    </source>
</evidence>
<feature type="compositionally biased region" description="Polar residues" evidence="1">
    <location>
        <begin position="356"/>
        <end position="373"/>
    </location>
</feature>
<accession>A0A9Q9B4I5</accession>
<gene>
    <name evidence="2" type="ORF">Slin15195_G103700</name>
</gene>
<organism evidence="2 3">
    <name type="scientific">Septoria linicola</name>
    <dbReference type="NCBI Taxonomy" id="215465"/>
    <lineage>
        <taxon>Eukaryota</taxon>
        <taxon>Fungi</taxon>
        <taxon>Dikarya</taxon>
        <taxon>Ascomycota</taxon>
        <taxon>Pezizomycotina</taxon>
        <taxon>Dothideomycetes</taxon>
        <taxon>Dothideomycetidae</taxon>
        <taxon>Mycosphaerellales</taxon>
        <taxon>Mycosphaerellaceae</taxon>
        <taxon>Septoria</taxon>
    </lineage>
</organism>
<dbReference type="Proteomes" id="UP001056384">
    <property type="component" value="Chromosome 9"/>
</dbReference>
<sequence length="546" mass="59078">MYANAAPFQPTGHRHSASYSGGPPPAKKAKGNPVITRYPPPPGYRPPIHSAQLSTYGQLPSFGHNYGQPAYSGSQPQTYMNVAAPSYTPHSTLQPDLAPQSTYVAAQNFAPTQWPPSGSATNHARHQSVPAIPTIILDGNGDPLPPCAVNESYSETLEHSFDEECCYARYPELIEPSLSLGTVVWKAPTAAETALPSTFEARLEAVAPLGFAGLKGKGVSAICNGEEALLSVRQTEAWLELKDSLIFKEFPKVCKKLISLSELLADYRSRFDSQWAAGPRSPTPGLTREPTPARSDSRASNHSQRVELDQQEGAIRQSTERGPAFGGQLNVLDDLEAALRSGSRPPSVSHYRAGSVTHSRAGSITHSRAGSVTHSRPGSVHGHHRRHSSTTNFTRPKPLPVVRDSAQEDILAALGVTGSPQMVYQTPGPAFGPAPTSTNGSRGRHSRESSVASSRSSHHTQQPAILEEPDAVDAVIDRLTRGHATATLHPIEDDREPDDNATPKPQRWQRDNMRKRSYADSQAGAQQEDDETPKRPRASRPEYNAR</sequence>
<feature type="region of interest" description="Disordered" evidence="1">
    <location>
        <begin position="423"/>
        <end position="470"/>
    </location>
</feature>
<evidence type="ECO:0000313" key="2">
    <source>
        <dbReference type="EMBL" id="USW57051.1"/>
    </source>
</evidence>